<dbReference type="EMBL" id="VSSQ01001219">
    <property type="protein sequence ID" value="MPM06326.1"/>
    <property type="molecule type" value="Genomic_DNA"/>
</dbReference>
<reference evidence="1" key="1">
    <citation type="submission" date="2019-08" db="EMBL/GenBank/DDBJ databases">
        <authorList>
            <person name="Kucharzyk K."/>
            <person name="Murdoch R.W."/>
            <person name="Higgins S."/>
            <person name="Loffler F."/>
        </authorList>
    </citation>
    <scope>NUCLEOTIDE SEQUENCE</scope>
</reference>
<comment type="caution">
    <text evidence="1">The sequence shown here is derived from an EMBL/GenBank/DDBJ whole genome shotgun (WGS) entry which is preliminary data.</text>
</comment>
<sequence>MLSVVDVQSVRFGLIVPCIKCAERPEKVLEMEFQAEGLVALIVSIMYSEDIKQKKGCAK</sequence>
<gene>
    <name evidence="1" type="ORF">SDC9_52625</name>
</gene>
<accession>A0A644WQZ6</accession>
<organism evidence="1">
    <name type="scientific">bioreactor metagenome</name>
    <dbReference type="NCBI Taxonomy" id="1076179"/>
    <lineage>
        <taxon>unclassified sequences</taxon>
        <taxon>metagenomes</taxon>
        <taxon>ecological metagenomes</taxon>
    </lineage>
</organism>
<dbReference type="AlphaFoldDB" id="A0A644WQZ6"/>
<name>A0A644WQZ6_9ZZZZ</name>
<protein>
    <submittedName>
        <fullName evidence="1">Uncharacterized protein</fullName>
    </submittedName>
</protein>
<evidence type="ECO:0000313" key="1">
    <source>
        <dbReference type="EMBL" id="MPM06326.1"/>
    </source>
</evidence>
<proteinExistence type="predicted"/>